<dbReference type="PANTHER" id="PTHR40057">
    <property type="entry name" value="SLR1162 PROTEIN"/>
    <property type="match status" value="1"/>
</dbReference>
<dbReference type="Proteomes" id="UP001526201">
    <property type="component" value="Unassembled WGS sequence"/>
</dbReference>
<keyword evidence="1" id="KW-0812">Transmembrane</keyword>
<organism evidence="3 4">
    <name type="scientific">Mycolicibacterium komossense</name>
    <dbReference type="NCBI Taxonomy" id="1779"/>
    <lineage>
        <taxon>Bacteria</taxon>
        <taxon>Bacillati</taxon>
        <taxon>Actinomycetota</taxon>
        <taxon>Actinomycetes</taxon>
        <taxon>Mycobacteriales</taxon>
        <taxon>Mycobacteriaceae</taxon>
        <taxon>Mycolicibacterium</taxon>
    </lineage>
</organism>
<dbReference type="PANTHER" id="PTHR40057:SF1">
    <property type="entry name" value="SLR1162 PROTEIN"/>
    <property type="match status" value="1"/>
</dbReference>
<evidence type="ECO:0000313" key="3">
    <source>
        <dbReference type="EMBL" id="MCV7230044.1"/>
    </source>
</evidence>
<protein>
    <submittedName>
        <fullName evidence="3">Antibiotic biosynthesis monooxygenase</fullName>
    </submittedName>
</protein>
<dbReference type="EMBL" id="JACKTY010000049">
    <property type="protein sequence ID" value="MCV7230044.1"/>
    <property type="molecule type" value="Genomic_DNA"/>
</dbReference>
<accession>A0ABT3CKS2</accession>
<keyword evidence="1" id="KW-0472">Membrane</keyword>
<evidence type="ECO:0000256" key="1">
    <source>
        <dbReference type="SAM" id="Phobius"/>
    </source>
</evidence>
<reference evidence="3 4" key="1">
    <citation type="journal article" date="2022" name="BMC Genomics">
        <title>Comparative genome analysis of mycobacteria focusing on tRNA and non-coding RNA.</title>
        <authorList>
            <person name="Behra P.R.K."/>
            <person name="Pettersson B.M.F."/>
            <person name="Ramesh M."/>
            <person name="Das S."/>
            <person name="Dasgupta S."/>
            <person name="Kirsebom L.A."/>
        </authorList>
    </citation>
    <scope>NUCLEOTIDE SEQUENCE [LARGE SCALE GENOMIC DNA]</scope>
    <source>
        <strain evidence="3 4">DSM 44078</strain>
    </source>
</reference>
<dbReference type="Gene3D" id="3.30.70.100">
    <property type="match status" value="1"/>
</dbReference>
<name>A0ABT3CKS2_9MYCO</name>
<sequence length="325" mass="35666">MAVKSPREAAVATAVTIFHPVGEPEAFDVWLNDLIDSAEAADGFSGAARGVHDIARFDWAVAVTFDTEDQVHAWLDSVERAGVMAHGRSRGYWCSTTDIVVVEAQAAPPGIGAFRHSVASGKEADFLTTQVELTAASAGFAGFEGTSLFPPAGGGEWLSLVRFRTQAQLTRWLLSHERAEVLGELRSSLTKEFAPVSSTTPFATTVRTTDTGKTVMTPDWKSAMMVLLVLYPTVMMLSRFFGPVLDGVGAQPWLALWLSQVISVSLMQWWFMPSISRPFRRWLDPIDGADRRISMRGALIILALYAVTLAIFASVKYLQFWDFAR</sequence>
<proteinExistence type="predicted"/>
<feature type="transmembrane region" description="Helical" evidence="1">
    <location>
        <begin position="253"/>
        <end position="272"/>
    </location>
</feature>
<dbReference type="RefSeq" id="WP_264071327.1">
    <property type="nucleotide sequence ID" value="NZ_JACKTY010000049.1"/>
</dbReference>
<dbReference type="Pfam" id="PF03992">
    <property type="entry name" value="ABM"/>
    <property type="match status" value="1"/>
</dbReference>
<feature type="domain" description="ABM" evidence="2">
    <location>
        <begin position="117"/>
        <end position="175"/>
    </location>
</feature>
<feature type="transmembrane region" description="Helical" evidence="1">
    <location>
        <begin position="223"/>
        <end position="241"/>
    </location>
</feature>
<feature type="transmembrane region" description="Helical" evidence="1">
    <location>
        <begin position="293"/>
        <end position="315"/>
    </location>
</feature>
<evidence type="ECO:0000313" key="4">
    <source>
        <dbReference type="Proteomes" id="UP001526201"/>
    </source>
</evidence>
<dbReference type="SUPFAM" id="SSF54909">
    <property type="entry name" value="Dimeric alpha+beta barrel"/>
    <property type="match status" value="2"/>
</dbReference>
<comment type="caution">
    <text evidence="3">The sequence shown here is derived from an EMBL/GenBank/DDBJ whole genome shotgun (WGS) entry which is preliminary data.</text>
</comment>
<keyword evidence="3" id="KW-0560">Oxidoreductase</keyword>
<dbReference type="GO" id="GO:0004497">
    <property type="term" value="F:monooxygenase activity"/>
    <property type="evidence" value="ECO:0007669"/>
    <property type="project" value="UniProtKB-KW"/>
</dbReference>
<dbReference type="InterPro" id="IPR007138">
    <property type="entry name" value="ABM_dom"/>
</dbReference>
<keyword evidence="4" id="KW-1185">Reference proteome</keyword>
<keyword evidence="1" id="KW-1133">Transmembrane helix</keyword>
<dbReference type="InterPro" id="IPR011008">
    <property type="entry name" value="Dimeric_a/b-barrel"/>
</dbReference>
<keyword evidence="3" id="KW-0503">Monooxygenase</keyword>
<evidence type="ECO:0000259" key="2">
    <source>
        <dbReference type="Pfam" id="PF03992"/>
    </source>
</evidence>
<dbReference type="InterPro" id="IPR038762">
    <property type="entry name" value="ABM_predict"/>
</dbReference>
<gene>
    <name evidence="3" type="ORF">H7J73_28965</name>
</gene>